<keyword evidence="3" id="KW-1185">Reference proteome</keyword>
<dbReference type="Pfam" id="PF04553">
    <property type="entry name" value="Tis11B_N"/>
    <property type="match status" value="1"/>
</dbReference>
<name>A0AAD8Z7V5_9TELE</name>
<evidence type="ECO:0000259" key="1">
    <source>
        <dbReference type="Pfam" id="PF04553"/>
    </source>
</evidence>
<comment type="caution">
    <text evidence="2">The sequence shown here is derived from an EMBL/GenBank/DDBJ whole genome shotgun (WGS) entry which is preliminary data.</text>
</comment>
<gene>
    <name evidence="2" type="ORF">P4O66_011020</name>
</gene>
<sequence>MTEVSRFSKNAVTCCNTEAFGLNKEIADSFQSPGECHGPAICQHGSYLVHQIFLSWNSLKKMSASVLSSIYDFDLFYRQEKTQSSNAIHLNNMLDKRTIGIPLATSNTNNNRSNATGYFRSNSASHMDSISGSKFQGWISTADGIHGLGVCAWCDGLYLPAQGKEVPPSSSSSSSAVQVQRALSEHFLPQETITKGLGHLGTLCGALTVSCHYSPGFSRQRRSMLAHLSPRLLKSEAVTSVLAASVLYLAKLDVCPAPSAQITHGSGTSRQPKAGSLTWSLHSCSDLSDCADGQAMTME</sequence>
<dbReference type="Proteomes" id="UP001239994">
    <property type="component" value="Unassembled WGS sequence"/>
</dbReference>
<feature type="domain" description="Tis11B-like protein N-terminal" evidence="1">
    <location>
        <begin position="62"/>
        <end position="132"/>
    </location>
</feature>
<dbReference type="InterPro" id="IPR007635">
    <property type="entry name" value="Tis11B_N"/>
</dbReference>
<dbReference type="EMBL" id="JAROKS010000017">
    <property type="protein sequence ID" value="KAK1794122.1"/>
    <property type="molecule type" value="Genomic_DNA"/>
</dbReference>
<proteinExistence type="predicted"/>
<dbReference type="AlphaFoldDB" id="A0AAD8Z7V5"/>
<organism evidence="2 3">
    <name type="scientific">Electrophorus voltai</name>
    <dbReference type="NCBI Taxonomy" id="2609070"/>
    <lineage>
        <taxon>Eukaryota</taxon>
        <taxon>Metazoa</taxon>
        <taxon>Chordata</taxon>
        <taxon>Craniata</taxon>
        <taxon>Vertebrata</taxon>
        <taxon>Euteleostomi</taxon>
        <taxon>Actinopterygii</taxon>
        <taxon>Neopterygii</taxon>
        <taxon>Teleostei</taxon>
        <taxon>Ostariophysi</taxon>
        <taxon>Gymnotiformes</taxon>
        <taxon>Gymnotoidei</taxon>
        <taxon>Gymnotidae</taxon>
        <taxon>Electrophorus</taxon>
    </lineage>
</organism>
<feature type="non-terminal residue" evidence="2">
    <location>
        <position position="1"/>
    </location>
</feature>
<reference evidence="2" key="1">
    <citation type="submission" date="2023-03" db="EMBL/GenBank/DDBJ databases">
        <title>Electrophorus voltai genome.</title>
        <authorList>
            <person name="Bian C."/>
        </authorList>
    </citation>
    <scope>NUCLEOTIDE SEQUENCE</scope>
    <source>
        <strain evidence="2">CB-2022</strain>
        <tissue evidence="2">Muscle</tissue>
    </source>
</reference>
<evidence type="ECO:0000313" key="3">
    <source>
        <dbReference type="Proteomes" id="UP001239994"/>
    </source>
</evidence>
<protein>
    <recommendedName>
        <fullName evidence="1">Tis11B-like protein N-terminal domain-containing protein</fullName>
    </recommendedName>
</protein>
<evidence type="ECO:0000313" key="2">
    <source>
        <dbReference type="EMBL" id="KAK1794122.1"/>
    </source>
</evidence>
<accession>A0AAD8Z7V5</accession>